<dbReference type="AlphaFoldDB" id="A0AAE3GZE2"/>
<keyword evidence="3" id="KW-1185">Reference proteome</keyword>
<protein>
    <recommendedName>
        <fullName evidence="1">GSCFA domain-containing protein</fullName>
    </recommendedName>
</protein>
<gene>
    <name evidence="2" type="ORF">EGI31_03485</name>
</gene>
<proteinExistence type="predicted"/>
<sequence length="325" mass="37973">MSDFRTSIEKINPEFNFNLQSKILTLGSCFSDVLGKYLLDNKIECVANPFGNVYNIQSIADIIEGILDKSEPNKDAIIENDGVFYHYNYHSEIRDYSEKKLLEKLESIINSTKKTLQEADYLILTFGTSWVYEKIDTQSIVSNCHKQKASLFKKRLLSEKEQLDVFQNIYLSVKKANPALKIILTVSPVRHIKDTLQLNSVSKAILRSLCYYLTQSHEDVFYFPSYEIMIDDLRDYRFYKADLIHPNEQAEKYILDIFSETYFDENLKAFINDWQKIKAGIEHRPFNPKSESHQKFLKNLLTKIQSFENQIDISKEKVAIQNQIL</sequence>
<dbReference type="Proteomes" id="UP001204144">
    <property type="component" value="Unassembled WGS sequence"/>
</dbReference>
<dbReference type="SUPFAM" id="SSF52266">
    <property type="entry name" value="SGNH hydrolase"/>
    <property type="match status" value="1"/>
</dbReference>
<evidence type="ECO:0000313" key="3">
    <source>
        <dbReference type="Proteomes" id="UP001204144"/>
    </source>
</evidence>
<evidence type="ECO:0000313" key="2">
    <source>
        <dbReference type="EMBL" id="MCP9762003.1"/>
    </source>
</evidence>
<organism evidence="2 3">
    <name type="scientific">Lacihabitans soyangensis</name>
    <dbReference type="NCBI Taxonomy" id="869394"/>
    <lineage>
        <taxon>Bacteria</taxon>
        <taxon>Pseudomonadati</taxon>
        <taxon>Bacteroidota</taxon>
        <taxon>Cytophagia</taxon>
        <taxon>Cytophagales</taxon>
        <taxon>Leadbetterellaceae</taxon>
        <taxon>Lacihabitans</taxon>
    </lineage>
</organism>
<reference evidence="2 3" key="1">
    <citation type="submission" date="2018-11" db="EMBL/GenBank/DDBJ databases">
        <title>Novel bacteria species description.</title>
        <authorList>
            <person name="Han J.-H."/>
        </authorList>
    </citation>
    <scope>NUCLEOTIDE SEQUENCE [LARGE SCALE GENOMIC DNA]</scope>
    <source>
        <strain evidence="2 3">KCTC23259</strain>
    </source>
</reference>
<accession>A0AAE3GZE2</accession>
<comment type="caution">
    <text evidence="2">The sequence shown here is derived from an EMBL/GenBank/DDBJ whole genome shotgun (WGS) entry which is preliminary data.</text>
</comment>
<feature type="domain" description="GSCFA" evidence="1">
    <location>
        <begin position="22"/>
        <end position="258"/>
    </location>
</feature>
<dbReference type="EMBL" id="RJUF01000005">
    <property type="protein sequence ID" value="MCP9762003.1"/>
    <property type="molecule type" value="Genomic_DNA"/>
</dbReference>
<dbReference type="Pfam" id="PF08885">
    <property type="entry name" value="GSCFA"/>
    <property type="match status" value="1"/>
</dbReference>
<dbReference type="InterPro" id="IPR014982">
    <property type="entry name" value="GSCFA"/>
</dbReference>
<dbReference type="RefSeq" id="WP_255035755.1">
    <property type="nucleotide sequence ID" value="NZ_RJUF01000005.1"/>
</dbReference>
<evidence type="ECO:0000259" key="1">
    <source>
        <dbReference type="Pfam" id="PF08885"/>
    </source>
</evidence>
<name>A0AAE3GZE2_9BACT</name>